<comment type="subcellular location">
    <subcellularLocation>
        <location evidence="1">Nucleus</location>
    </subcellularLocation>
</comment>
<feature type="compositionally biased region" description="Low complexity" evidence="10">
    <location>
        <begin position="930"/>
        <end position="940"/>
    </location>
</feature>
<dbReference type="SMART" id="SM00249">
    <property type="entry name" value="PHD"/>
    <property type="match status" value="2"/>
</dbReference>
<evidence type="ECO:0000256" key="5">
    <source>
        <dbReference type="ARBA" id="ARBA00022833"/>
    </source>
</evidence>
<feature type="region of interest" description="Disordered" evidence="10">
    <location>
        <begin position="1"/>
        <end position="20"/>
    </location>
</feature>
<feature type="compositionally biased region" description="Polar residues" evidence="10">
    <location>
        <begin position="584"/>
        <end position="602"/>
    </location>
</feature>
<keyword evidence="2" id="KW-0479">Metal-binding</keyword>
<keyword evidence="5" id="KW-0862">Zinc</keyword>
<feature type="compositionally biased region" description="Polar residues" evidence="10">
    <location>
        <begin position="648"/>
        <end position="662"/>
    </location>
</feature>
<dbReference type="GO" id="GO:0008270">
    <property type="term" value="F:zinc ion binding"/>
    <property type="evidence" value="ECO:0007669"/>
    <property type="project" value="UniProtKB-KW"/>
</dbReference>
<feature type="compositionally biased region" description="Polar residues" evidence="10">
    <location>
        <begin position="220"/>
        <end position="234"/>
    </location>
</feature>
<evidence type="ECO:0000313" key="13">
    <source>
        <dbReference type="EMBL" id="THD26994.1"/>
    </source>
</evidence>
<feature type="region of interest" description="Disordered" evidence="10">
    <location>
        <begin position="856"/>
        <end position="889"/>
    </location>
</feature>
<feature type="compositionally biased region" description="Polar residues" evidence="10">
    <location>
        <begin position="499"/>
        <end position="514"/>
    </location>
</feature>
<dbReference type="SUPFAM" id="SSF57903">
    <property type="entry name" value="FYVE/PHD zinc finger"/>
    <property type="match status" value="2"/>
</dbReference>
<evidence type="ECO:0000256" key="4">
    <source>
        <dbReference type="ARBA" id="ARBA00022771"/>
    </source>
</evidence>
<dbReference type="InterPro" id="IPR011011">
    <property type="entry name" value="Znf_FYVE_PHD"/>
</dbReference>
<dbReference type="InterPro" id="IPR013087">
    <property type="entry name" value="Znf_C2H2_type"/>
</dbReference>
<dbReference type="PROSITE" id="PS50157">
    <property type="entry name" value="ZINC_FINGER_C2H2_2"/>
    <property type="match status" value="1"/>
</dbReference>
<feature type="domain" description="PHD-type" evidence="11">
    <location>
        <begin position="1201"/>
        <end position="1251"/>
    </location>
</feature>
<feature type="compositionally biased region" description="Low complexity" evidence="10">
    <location>
        <begin position="1048"/>
        <end position="1059"/>
    </location>
</feature>
<feature type="compositionally biased region" description="Polar residues" evidence="10">
    <location>
        <begin position="10"/>
        <end position="20"/>
    </location>
</feature>
<feature type="compositionally biased region" description="Low complexity" evidence="10">
    <location>
        <begin position="403"/>
        <end position="428"/>
    </location>
</feature>
<keyword evidence="8" id="KW-0539">Nucleus</keyword>
<evidence type="ECO:0000256" key="6">
    <source>
        <dbReference type="ARBA" id="ARBA00023015"/>
    </source>
</evidence>
<feature type="region of interest" description="Disordered" evidence="10">
    <location>
        <begin position="1268"/>
        <end position="1298"/>
    </location>
</feature>
<feature type="region of interest" description="Disordered" evidence="10">
    <location>
        <begin position="619"/>
        <end position="662"/>
    </location>
</feature>
<feature type="region of interest" description="Disordered" evidence="10">
    <location>
        <begin position="357"/>
        <end position="518"/>
    </location>
</feature>
<name>A0A4E0RMH0_FASHE</name>
<evidence type="ECO:0000256" key="8">
    <source>
        <dbReference type="ARBA" id="ARBA00023242"/>
    </source>
</evidence>
<feature type="region of interest" description="Disordered" evidence="10">
    <location>
        <begin position="573"/>
        <end position="602"/>
    </location>
</feature>
<feature type="compositionally biased region" description="Low complexity" evidence="10">
    <location>
        <begin position="770"/>
        <end position="790"/>
    </location>
</feature>
<feature type="compositionally biased region" description="Acidic residues" evidence="10">
    <location>
        <begin position="359"/>
        <end position="392"/>
    </location>
</feature>
<dbReference type="PROSITE" id="PS50016">
    <property type="entry name" value="ZF_PHD_2"/>
    <property type="match status" value="2"/>
</dbReference>
<feature type="compositionally biased region" description="Polar residues" evidence="10">
    <location>
        <begin position="260"/>
        <end position="284"/>
    </location>
</feature>
<dbReference type="InterPro" id="IPR013083">
    <property type="entry name" value="Znf_RING/FYVE/PHD"/>
</dbReference>
<feature type="domain" description="C2H2-type" evidence="12">
    <location>
        <begin position="810"/>
        <end position="838"/>
    </location>
</feature>
<feature type="compositionally biased region" description="Low complexity" evidence="10">
    <location>
        <begin position="619"/>
        <end position="642"/>
    </location>
</feature>
<organism evidence="13 14">
    <name type="scientific">Fasciola hepatica</name>
    <name type="common">Liver fluke</name>
    <dbReference type="NCBI Taxonomy" id="6192"/>
    <lineage>
        <taxon>Eukaryota</taxon>
        <taxon>Metazoa</taxon>
        <taxon>Spiralia</taxon>
        <taxon>Lophotrochozoa</taxon>
        <taxon>Platyhelminthes</taxon>
        <taxon>Trematoda</taxon>
        <taxon>Digenea</taxon>
        <taxon>Plagiorchiida</taxon>
        <taxon>Echinostomata</taxon>
        <taxon>Echinostomatoidea</taxon>
        <taxon>Fasciolidae</taxon>
        <taxon>Fasciola</taxon>
    </lineage>
</organism>
<feature type="compositionally biased region" description="Polar residues" evidence="10">
    <location>
        <begin position="941"/>
        <end position="966"/>
    </location>
</feature>
<evidence type="ECO:0000256" key="7">
    <source>
        <dbReference type="ARBA" id="ARBA00023163"/>
    </source>
</evidence>
<keyword evidence="6" id="KW-0805">Transcription regulation</keyword>
<evidence type="ECO:0000256" key="2">
    <source>
        <dbReference type="ARBA" id="ARBA00022723"/>
    </source>
</evidence>
<dbReference type="Gene3D" id="3.30.40.10">
    <property type="entry name" value="Zinc/RING finger domain, C3HC4 (zinc finger)"/>
    <property type="match status" value="1"/>
</dbReference>
<feature type="compositionally biased region" description="Low complexity" evidence="10">
    <location>
        <begin position="466"/>
        <end position="484"/>
    </location>
</feature>
<proteinExistence type="predicted"/>
<keyword evidence="4 9" id="KW-0863">Zinc-finger</keyword>
<accession>A0A4E0RMH0</accession>
<evidence type="ECO:0000256" key="10">
    <source>
        <dbReference type="SAM" id="MobiDB-lite"/>
    </source>
</evidence>
<gene>
    <name evidence="13" type="ORF">D915_002238</name>
</gene>
<evidence type="ECO:0000256" key="1">
    <source>
        <dbReference type="ARBA" id="ARBA00004123"/>
    </source>
</evidence>
<reference evidence="13" key="1">
    <citation type="submission" date="2019-03" db="EMBL/GenBank/DDBJ databases">
        <title>Improved annotation for the trematode Fasciola hepatica.</title>
        <authorList>
            <person name="Choi Y.-J."/>
            <person name="Martin J."/>
            <person name="Mitreva M."/>
        </authorList>
    </citation>
    <scope>NUCLEOTIDE SEQUENCE [LARGE SCALE GENOMIC DNA]</scope>
</reference>
<feature type="region of interest" description="Disordered" evidence="10">
    <location>
        <begin position="717"/>
        <end position="797"/>
    </location>
</feature>
<protein>
    <submittedName>
        <fullName evidence="13">Phd finger protein 10</fullName>
    </submittedName>
</protein>
<feature type="region of interest" description="Disordered" evidence="10">
    <location>
        <begin position="1045"/>
        <end position="1065"/>
    </location>
</feature>
<dbReference type="Proteomes" id="UP000230066">
    <property type="component" value="Unassembled WGS sequence"/>
</dbReference>
<dbReference type="PANTHER" id="PTHR45888">
    <property type="entry name" value="HL01030P-RELATED"/>
    <property type="match status" value="1"/>
</dbReference>
<dbReference type="Pfam" id="PF00628">
    <property type="entry name" value="PHD"/>
    <property type="match status" value="1"/>
</dbReference>
<feature type="region of interest" description="Disordered" evidence="10">
    <location>
        <begin position="1106"/>
        <end position="1136"/>
    </location>
</feature>
<dbReference type="PROSITE" id="PS00028">
    <property type="entry name" value="ZINC_FINGER_C2H2_1"/>
    <property type="match status" value="1"/>
</dbReference>
<evidence type="ECO:0000256" key="3">
    <source>
        <dbReference type="ARBA" id="ARBA00022737"/>
    </source>
</evidence>
<evidence type="ECO:0000259" key="12">
    <source>
        <dbReference type="PROSITE" id="PS50157"/>
    </source>
</evidence>
<keyword evidence="14" id="KW-1185">Reference proteome</keyword>
<evidence type="ECO:0000256" key="9">
    <source>
        <dbReference type="PROSITE-ProRule" id="PRU00042"/>
    </source>
</evidence>
<dbReference type="InterPro" id="IPR019787">
    <property type="entry name" value="Znf_PHD-finger"/>
</dbReference>
<feature type="region of interest" description="Disordered" evidence="10">
    <location>
        <begin position="212"/>
        <end position="344"/>
    </location>
</feature>
<dbReference type="EMBL" id="JXXN02000560">
    <property type="protein sequence ID" value="THD26994.1"/>
    <property type="molecule type" value="Genomic_DNA"/>
</dbReference>
<evidence type="ECO:0000313" key="14">
    <source>
        <dbReference type="Proteomes" id="UP000230066"/>
    </source>
</evidence>
<dbReference type="InterPro" id="IPR001965">
    <property type="entry name" value="Znf_PHD"/>
</dbReference>
<comment type="caution">
    <text evidence="13">The sequence shown here is derived from an EMBL/GenBank/DDBJ whole genome shotgun (WGS) entry which is preliminary data.</text>
</comment>
<dbReference type="CDD" id="cd15526">
    <property type="entry name" value="PHD1_MOZ_d4"/>
    <property type="match status" value="1"/>
</dbReference>
<feature type="region of interest" description="Disordered" evidence="10">
    <location>
        <begin position="906"/>
        <end position="1003"/>
    </location>
</feature>
<keyword evidence="3" id="KW-0677">Repeat</keyword>
<dbReference type="PANTHER" id="PTHR45888:SF4">
    <property type="entry name" value="PHD FINGER PROTEIN 10"/>
    <property type="match status" value="1"/>
</dbReference>
<feature type="compositionally biased region" description="Polar residues" evidence="10">
    <location>
        <begin position="1269"/>
        <end position="1280"/>
    </location>
</feature>
<evidence type="ECO:0000259" key="11">
    <source>
        <dbReference type="PROSITE" id="PS50016"/>
    </source>
</evidence>
<keyword evidence="7" id="KW-0804">Transcription</keyword>
<feature type="compositionally biased region" description="Low complexity" evidence="10">
    <location>
        <begin position="1281"/>
        <end position="1291"/>
    </location>
</feature>
<feature type="domain" description="PHD-type" evidence="11">
    <location>
        <begin position="1144"/>
        <end position="1204"/>
    </location>
</feature>
<feature type="compositionally biased region" description="Polar residues" evidence="10">
    <location>
        <begin position="906"/>
        <end position="919"/>
    </location>
</feature>
<dbReference type="GO" id="GO:0005634">
    <property type="term" value="C:nucleus"/>
    <property type="evidence" value="ECO:0007669"/>
    <property type="project" value="UniProtKB-SubCell"/>
</dbReference>
<sequence length="1298" mass="135930">MSSRYAHLGSGTTTAQHSNPCDTPVIHGGCSTNLLHRLTDRSAYGALVADACEFNRGLSRGRASRLPFVDTATRTTQRPAPWLYRPQCDRFKDAADDGTHIVLRYLRHRWRLDNPPLSRRRKLAADRLWYTLQTSLNGLGVPAELIPVVTQRAYAIAGLPIPPLWANSLDSALSRQAPASHPNGPFNGTLISSNSAMNSTVAGNAVGVSGRISSSSVPGTMSSKRFSSSVSEPVSTDIGRKAHSRVGVGGADDESELVDETTTSNDGPISRSRSAANQEENNASLAVVFSGGEESGHSNETGAAAGASSGPLRRSGTSHICPDEETRTDDEAQSVQSGPGGGTVMATRASAAAAKTYDIDPDVESDDDDDDQAGDGDGDDDAEMDDELDDAEWIQPSRRRSTRGFASRRAFNSSRASRALAGSSKSSRFGVSGGRLSGRHIGSGQRTLGGRHKSRNSRAELTGLFGTITTTPSASTSTSSNIAGSGSGSGTIGRRSTRLAVSSTQGAKISSTASGMRDVDKQNVESWDKYDEPGFQPNANLNPLPDRADESHRLLPDPVGTVGTCFAHTRASSLVPGPPVSEGIQLTSESNSQNSSVTTQYMDQSRRHLAATGLSSAIGTSATTTTTGGGNVTASTGSTTAGNINGYPLSSTPHSNSAPFLSNQKSSTMAQLLASTNNTASTSAVSTITSSVGASTVPLYDYHNMISTDSNVRESNAHGSEWSAITSSSTSVGPPTKLMKDAVGAPGTPASRSMSDYPSMAEQPSPLPRSTAASSGLTAAAAVGSSSSSGNPAGDPFASPTGATTTVTFFVCEVCASRYRSTAGLRYHYHSQHSGYSPKNPISASASRLVVPVGEERGIGGGLRGGRPRRNKGNTVDARGSRGHKTKDNELKSYGDMILGSLGSVRTGTGDMQTGSNSMDAFKEPNAIQSSSSDPSSTFSPNYLASSSNGCGTNGNARIPNESSPASRGASFYRGSSSYSPKPQLGANGMLDDNMKSPGNLTATTTPLTSMGIMANAFNSSTSDGSGLIELNCAINPQRIHSSSLEMSSRAEISGSSSSTNNPMGSLPSYHTVSWTGSNPYGSGSTLSQMGPVDAVPPVGVSAFSRLTPSQRRRYERQHCPDRINPGGRVGPGNSTGCPPGNGPPHCVYCLGDDRLNPRLGRAESLLRCYRCAQWAHFSCLRLPPHVIEAATRYPWQCIECKTCWLCGSPEEEHRMVLCVDCDRAFHIDCLPSPLPRIAEGSWSCDICLHEIYAIGKSAQGGDKFVPIPSTTTTTANMDPSSNNNSSSSSSYYLLKDH</sequence>